<gene>
    <name evidence="2" type="ORF">OUO13_00125</name>
</gene>
<keyword evidence="3" id="KW-1185">Reference proteome</keyword>
<feature type="region of interest" description="Disordered" evidence="1">
    <location>
        <begin position="156"/>
        <end position="181"/>
    </location>
</feature>
<evidence type="ECO:0000256" key="1">
    <source>
        <dbReference type="SAM" id="MobiDB-lite"/>
    </source>
</evidence>
<reference evidence="2" key="1">
    <citation type="submission" date="2022-11" db="EMBL/GenBank/DDBJ databases">
        <title>Parathalassolutuus dongxingensis gen. nov., sp. nov., a novel member of family Oceanospirillaceae isolated from a coastal shrimp pond in Guangxi, China.</title>
        <authorList>
            <person name="Chen H."/>
        </authorList>
    </citation>
    <scope>NUCLEOTIDE SEQUENCE</scope>
    <source>
        <strain evidence="2">G-43</strain>
    </source>
</reference>
<name>A0A9X3E9Y2_9GAMM</name>
<sequence>MSYPHFVAIDASSWEEEAHPIAIAWSMTDGQIKTTLIQPDDGWDDWDYALEDIHGISRDTLYQRGETTWSVIRELENDLEQSYLLADDPERVEELLNRIYESCSRDLSLEVGNHTEEIRNRAALAEATEQLFHQHLTCDERVLVMLQLWVSEHGYQTPAEDADERNKRDDDDEDSEEEQDY</sequence>
<protein>
    <submittedName>
        <fullName evidence="2">Uncharacterized protein</fullName>
    </submittedName>
</protein>
<dbReference type="Proteomes" id="UP001150830">
    <property type="component" value="Unassembled WGS sequence"/>
</dbReference>
<evidence type="ECO:0000313" key="2">
    <source>
        <dbReference type="EMBL" id="MCY0963603.1"/>
    </source>
</evidence>
<dbReference type="RefSeq" id="WP_283171823.1">
    <property type="nucleotide sequence ID" value="NZ_JAPNOA010000003.1"/>
</dbReference>
<comment type="caution">
    <text evidence="2">The sequence shown here is derived from an EMBL/GenBank/DDBJ whole genome shotgun (WGS) entry which is preliminary data.</text>
</comment>
<feature type="compositionally biased region" description="Acidic residues" evidence="1">
    <location>
        <begin position="170"/>
        <end position="181"/>
    </location>
</feature>
<accession>A0A9X3E9Y2</accession>
<evidence type="ECO:0000313" key="3">
    <source>
        <dbReference type="Proteomes" id="UP001150830"/>
    </source>
</evidence>
<proteinExistence type="predicted"/>
<dbReference type="AlphaFoldDB" id="A0A9X3E9Y2"/>
<dbReference type="EMBL" id="JAPNOA010000003">
    <property type="protein sequence ID" value="MCY0963603.1"/>
    <property type="molecule type" value="Genomic_DNA"/>
</dbReference>
<organism evidence="2 3">
    <name type="scientific">Parathalassolituus penaei</name>
    <dbReference type="NCBI Taxonomy" id="2997323"/>
    <lineage>
        <taxon>Bacteria</taxon>
        <taxon>Pseudomonadati</taxon>
        <taxon>Pseudomonadota</taxon>
        <taxon>Gammaproteobacteria</taxon>
        <taxon>Oceanospirillales</taxon>
        <taxon>Oceanospirillaceae</taxon>
        <taxon>Parathalassolituus</taxon>
    </lineage>
</organism>